<feature type="transmembrane region" description="Helical" evidence="2">
    <location>
        <begin position="269"/>
        <end position="290"/>
    </location>
</feature>
<feature type="transmembrane region" description="Helical" evidence="2">
    <location>
        <begin position="232"/>
        <end position="249"/>
    </location>
</feature>
<dbReference type="Proteomes" id="UP000248627">
    <property type="component" value="Unassembled WGS sequence"/>
</dbReference>
<feature type="transmembrane region" description="Helical" evidence="2">
    <location>
        <begin position="109"/>
        <end position="132"/>
    </location>
</feature>
<feature type="transmembrane region" description="Helical" evidence="2">
    <location>
        <begin position="157"/>
        <end position="187"/>
    </location>
</feature>
<feature type="compositionally biased region" description="Low complexity" evidence="1">
    <location>
        <begin position="1"/>
        <end position="27"/>
    </location>
</feature>
<dbReference type="RefSeq" id="WP_111245371.1">
    <property type="nucleotide sequence ID" value="NZ_POTX01000195.1"/>
</dbReference>
<feature type="region of interest" description="Disordered" evidence="1">
    <location>
        <begin position="1"/>
        <end position="43"/>
    </location>
</feature>
<dbReference type="OrthoDB" id="3404556at2"/>
<dbReference type="EMBL" id="POTX01000195">
    <property type="protein sequence ID" value="PZF90287.1"/>
    <property type="molecule type" value="Genomic_DNA"/>
</dbReference>
<feature type="compositionally biased region" description="Pro residues" evidence="1">
    <location>
        <begin position="28"/>
        <end position="43"/>
    </location>
</feature>
<accession>A0A2W2CQA8</accession>
<organism evidence="3 4">
    <name type="scientific">Micromonospora endophytica</name>
    <dbReference type="NCBI Taxonomy" id="515350"/>
    <lineage>
        <taxon>Bacteria</taxon>
        <taxon>Bacillati</taxon>
        <taxon>Actinomycetota</taxon>
        <taxon>Actinomycetes</taxon>
        <taxon>Micromonosporales</taxon>
        <taxon>Micromonosporaceae</taxon>
        <taxon>Micromonospora</taxon>
    </lineage>
</organism>
<evidence type="ECO:0000256" key="2">
    <source>
        <dbReference type="SAM" id="Phobius"/>
    </source>
</evidence>
<keyword evidence="4" id="KW-1185">Reference proteome</keyword>
<feature type="transmembrane region" description="Helical" evidence="2">
    <location>
        <begin position="208"/>
        <end position="226"/>
    </location>
</feature>
<keyword evidence="2" id="KW-0812">Transmembrane</keyword>
<evidence type="ECO:0000256" key="1">
    <source>
        <dbReference type="SAM" id="MobiDB-lite"/>
    </source>
</evidence>
<dbReference type="AlphaFoldDB" id="A0A2W2CQA8"/>
<reference evidence="3 4" key="1">
    <citation type="submission" date="2018-01" db="EMBL/GenBank/DDBJ databases">
        <title>Draft genome sequence of Jishengella endophytica.</title>
        <authorList>
            <person name="Sahin N."/>
            <person name="Ay H."/>
            <person name="Saygin H."/>
        </authorList>
    </citation>
    <scope>NUCLEOTIDE SEQUENCE [LARGE SCALE GENOMIC DNA]</scope>
    <source>
        <strain evidence="3 4">DSM 45430</strain>
    </source>
</reference>
<keyword evidence="2" id="KW-1133">Transmembrane helix</keyword>
<gene>
    <name evidence="3" type="ORF">C1I93_22935</name>
</gene>
<comment type="caution">
    <text evidence="3">The sequence shown here is derived from an EMBL/GenBank/DDBJ whole genome shotgun (WGS) entry which is preliminary data.</text>
</comment>
<keyword evidence="2" id="KW-0472">Membrane</keyword>
<sequence length="358" mass="36928">MSDQSPPAGPPSSSDGPDPVFGSSGPQPADPTPPGAQPPIPAAPVPYPYPNSYPYPGAPGGYPGYPPYGWYPPPGYGLDPADPLVTPPGVGVGGWVTRCVDAFRRGWRLLLPILLLTQVLPAVVLSVLGLAVDPSARWEAQLAADADELPPGFLVDLAGFLGLLLGGSLLLGLVQCLGWAAGTWVIARQAAGAPADLGAALRYGLRRAVGLWGWTLLFTLIITVGFCFCLLPGIYAASALAMAGPVYLFERRDPIGRSHRMLRDRLGLLLGRVALVLAAVVVVSVIGTMVESLGIAPFGTTPLDSPGSTVGVLLVIGLAALLALPAHAAQLVGLVVTYAEQRAHEGPVNSAQLAAELD</sequence>
<evidence type="ECO:0000313" key="4">
    <source>
        <dbReference type="Proteomes" id="UP000248627"/>
    </source>
</evidence>
<evidence type="ECO:0000313" key="3">
    <source>
        <dbReference type="EMBL" id="PZF90287.1"/>
    </source>
</evidence>
<feature type="transmembrane region" description="Helical" evidence="2">
    <location>
        <begin position="310"/>
        <end position="336"/>
    </location>
</feature>
<name>A0A2W2CQA8_9ACTN</name>
<protein>
    <recommendedName>
        <fullName evidence="5">Glycerophosphoryl diester phosphodiesterase membrane domain-containing protein</fullName>
    </recommendedName>
</protein>
<proteinExistence type="predicted"/>
<evidence type="ECO:0008006" key="5">
    <source>
        <dbReference type="Google" id="ProtNLM"/>
    </source>
</evidence>